<organism evidence="3 4">
    <name type="scientific">Penicillium hordei</name>
    <dbReference type="NCBI Taxonomy" id="40994"/>
    <lineage>
        <taxon>Eukaryota</taxon>
        <taxon>Fungi</taxon>
        <taxon>Dikarya</taxon>
        <taxon>Ascomycota</taxon>
        <taxon>Pezizomycotina</taxon>
        <taxon>Eurotiomycetes</taxon>
        <taxon>Eurotiomycetidae</taxon>
        <taxon>Eurotiales</taxon>
        <taxon>Aspergillaceae</taxon>
        <taxon>Penicillium</taxon>
    </lineage>
</organism>
<accession>A0AAD6DPL7</accession>
<dbReference type="AlphaFoldDB" id="A0AAD6DPL7"/>
<comment type="caution">
    <text evidence="3">The sequence shown here is derived from an EMBL/GenBank/DDBJ whole genome shotgun (WGS) entry which is preliminary data.</text>
</comment>
<protein>
    <submittedName>
        <fullName evidence="3">Uncharacterized protein</fullName>
    </submittedName>
</protein>
<gene>
    <name evidence="3" type="ORF">N7537_012142</name>
</gene>
<evidence type="ECO:0000256" key="2">
    <source>
        <dbReference type="SAM" id="Phobius"/>
    </source>
</evidence>
<name>A0AAD6DPL7_9EURO</name>
<keyword evidence="4" id="KW-1185">Reference proteome</keyword>
<evidence type="ECO:0000313" key="4">
    <source>
        <dbReference type="Proteomes" id="UP001213799"/>
    </source>
</evidence>
<evidence type="ECO:0000256" key="1">
    <source>
        <dbReference type="SAM" id="MobiDB-lite"/>
    </source>
</evidence>
<keyword evidence="2" id="KW-1133">Transmembrane helix</keyword>
<dbReference type="GeneID" id="81593438"/>
<evidence type="ECO:0000313" key="3">
    <source>
        <dbReference type="EMBL" id="KAJ5589464.1"/>
    </source>
</evidence>
<keyword evidence="2" id="KW-0472">Membrane</keyword>
<dbReference type="RefSeq" id="XP_056748483.1">
    <property type="nucleotide sequence ID" value="XM_056903196.1"/>
</dbReference>
<feature type="region of interest" description="Disordered" evidence="1">
    <location>
        <begin position="151"/>
        <end position="180"/>
    </location>
</feature>
<keyword evidence="2" id="KW-0812">Transmembrane</keyword>
<proteinExistence type="predicted"/>
<sequence>MALTNFFQDLSTHIDWILFFLCFGFVLCFGSFTFVIVHCIVQVVQAAIAFYLFDIIYYFIYEEESTQFFAELISHILSARLELKSFILLLCLLFTVHHSIKEIAFVLCEKILAPNTTIILDCPKHREYRIQSFSPQLPQLDDEMARIHPLKWEKPSTSTNSNSPKDSDSESPELSFPSSSNSNMRHPWGVFDYHIYLSHIESKRDELHRKKECHLLETTGFRQVTLHDEPELGNIPANTTPTVLFVSLPVPDMRDEPSNARLVLGFDLNSDRLQGYFFESEAPIENYEDLWQVWNQGGGERVIDVPVERFLAVIRHTMQQQIEILEIGVLHHYGLTTRGFPAGLDMVIAVQFLQFVDDFAELLTKETYEFRGLYLPLQDELRNILEGGSRDAWFAVRDGLNIQQYRQRQLKKVVASSLFHGQNMVVLREGPSKTHQKEKRSRPVRIIPHHSSPWSWSKLQMQVLRERVLCVGMF</sequence>
<feature type="compositionally biased region" description="Polar residues" evidence="1">
    <location>
        <begin position="155"/>
        <end position="164"/>
    </location>
</feature>
<feature type="transmembrane region" description="Helical" evidence="2">
    <location>
        <begin position="16"/>
        <end position="37"/>
    </location>
</feature>
<reference evidence="3" key="2">
    <citation type="submission" date="2023-01" db="EMBL/GenBank/DDBJ databases">
        <authorList>
            <person name="Petersen C."/>
        </authorList>
    </citation>
    <scope>NUCLEOTIDE SEQUENCE</scope>
    <source>
        <strain evidence="3">IBT 12815</strain>
    </source>
</reference>
<reference evidence="3" key="1">
    <citation type="journal article" date="2023" name="IMA Fungus">
        <title>Comparative genomic study of the Penicillium genus elucidates a diverse pangenome and 15 lateral gene transfer events.</title>
        <authorList>
            <person name="Petersen C."/>
            <person name="Sorensen T."/>
            <person name="Nielsen M.R."/>
            <person name="Sondergaard T.E."/>
            <person name="Sorensen J.L."/>
            <person name="Fitzpatrick D.A."/>
            <person name="Frisvad J.C."/>
            <person name="Nielsen K.L."/>
        </authorList>
    </citation>
    <scope>NUCLEOTIDE SEQUENCE</scope>
    <source>
        <strain evidence="3">IBT 12815</strain>
    </source>
</reference>
<feature type="transmembrane region" description="Helical" evidence="2">
    <location>
        <begin position="43"/>
        <end position="60"/>
    </location>
</feature>
<dbReference type="EMBL" id="JAQJAE010000006">
    <property type="protein sequence ID" value="KAJ5589464.1"/>
    <property type="molecule type" value="Genomic_DNA"/>
</dbReference>
<dbReference type="Proteomes" id="UP001213799">
    <property type="component" value="Unassembled WGS sequence"/>
</dbReference>